<evidence type="ECO:0000313" key="11">
    <source>
        <dbReference type="RefSeq" id="XP_019500592.1"/>
    </source>
</evidence>
<name>A0A8B7RIA8_HIPAR</name>
<dbReference type="RefSeq" id="XP_019500592.1">
    <property type="nucleotide sequence ID" value="XM_019645047.1"/>
</dbReference>
<proteinExistence type="inferred from homology"/>
<dbReference type="GeneID" id="109384073"/>
<evidence type="ECO:0000256" key="7">
    <source>
        <dbReference type="ARBA" id="ARBA00023128"/>
    </source>
</evidence>
<dbReference type="Gene3D" id="4.10.93.10">
    <property type="entry name" value="Mitochondrial cytochrome c oxidase subunit VIc/VIIs"/>
    <property type="match status" value="1"/>
</dbReference>
<comment type="similarity">
    <text evidence="3 9">Belongs to the cytochrome c oxidase subunit 6c family.</text>
</comment>
<comment type="subunit">
    <text evidence="9">Component of the cytochrome c oxidase (complex IV, CIV), a multisubunit enzyme composed of 14 subunits. The complex is composed of a catalytic core of 3 subunits MT-CO1, MT-CO2 and MT-CO3, encoded in the mitochondrial DNA, and 11 supernumerary subunits COX4I, COX5A, COX5B, COX6A, COX6B, COX6C, COX7A, COX7B, COX7C, COX8 and NDUFA4, which are encoded in the nuclear genome. The complex exists as a monomer or a dimer and forms supercomplexes (SCs) in the inner mitochondrial membrane with NADH-ubiquinone oxidoreductase (complex I, CI) and ubiquinol-cytochrome c oxidoreductase (cytochrome b-c1 complex, complex III, CIII), resulting in different assemblies (supercomplex SCI(1)III(2)IV(1) and megacomplex MCI(2)III(2)IV(2)).</text>
</comment>
<keyword evidence="8" id="KW-0472">Membrane</keyword>
<evidence type="ECO:0000256" key="8">
    <source>
        <dbReference type="ARBA" id="ARBA00023136"/>
    </source>
</evidence>
<protein>
    <recommendedName>
        <fullName evidence="9">Cytochrome c oxidase subunit 6C</fullName>
    </recommendedName>
    <alternativeName>
        <fullName evidence="9">Cytochrome c oxidase polypeptide VIc</fullName>
    </alternativeName>
</protein>
<evidence type="ECO:0000256" key="5">
    <source>
        <dbReference type="ARBA" id="ARBA00022792"/>
    </source>
</evidence>
<comment type="subcellular location">
    <subcellularLocation>
        <location evidence="1 9">Mitochondrion inner membrane</location>
        <topology evidence="1 9">Single-pass membrane protein</topology>
    </subcellularLocation>
</comment>
<dbReference type="OrthoDB" id="10051322at2759"/>
<evidence type="ECO:0000256" key="2">
    <source>
        <dbReference type="ARBA" id="ARBA00004673"/>
    </source>
</evidence>
<sequence>MSPSALTKPQMRGLLAKCLQFHIGGVIVVSLETADFQQFSVADPREKAYADFYRNYDSVKYFEEMTKAGIFQSAK</sequence>
<dbReference type="KEGG" id="hai:109384073"/>
<dbReference type="Proteomes" id="UP000694851">
    <property type="component" value="Unplaced"/>
</dbReference>
<keyword evidence="4" id="KW-0812">Transmembrane</keyword>
<comment type="pathway">
    <text evidence="2 9">Energy metabolism; oxidative phosphorylation.</text>
</comment>
<dbReference type="GO" id="GO:0005743">
    <property type="term" value="C:mitochondrial inner membrane"/>
    <property type="evidence" value="ECO:0007669"/>
    <property type="project" value="UniProtKB-SubCell"/>
</dbReference>
<evidence type="ECO:0000256" key="3">
    <source>
        <dbReference type="ARBA" id="ARBA00007204"/>
    </source>
</evidence>
<keyword evidence="5 9" id="KW-0999">Mitochondrion inner membrane</keyword>
<keyword evidence="7 9" id="KW-0496">Mitochondrion</keyword>
<dbReference type="PANTHER" id="PTHR48416:SF1">
    <property type="entry name" value="CYTOCHROME C OXIDASE SUBUNIT 6C"/>
    <property type="match status" value="1"/>
</dbReference>
<dbReference type="UniPathway" id="UPA00705"/>
<dbReference type="Pfam" id="PF02937">
    <property type="entry name" value="COX6C"/>
    <property type="match status" value="1"/>
</dbReference>
<evidence type="ECO:0000256" key="6">
    <source>
        <dbReference type="ARBA" id="ARBA00022989"/>
    </source>
</evidence>
<dbReference type="SUPFAM" id="SSF81415">
    <property type="entry name" value="Mitochondrial cytochrome c oxidase subunit VIc"/>
    <property type="match status" value="1"/>
</dbReference>
<dbReference type="AlphaFoldDB" id="A0A8B7RIA8"/>
<dbReference type="GO" id="GO:0006123">
    <property type="term" value="P:mitochondrial electron transport, cytochrome c to oxygen"/>
    <property type="evidence" value="ECO:0007669"/>
    <property type="project" value="UniProtKB-UniRule"/>
</dbReference>
<accession>A0A8B7RIA8</accession>
<dbReference type="PANTHER" id="PTHR48416">
    <property type="entry name" value="CYTOCHROME C OXIDASE SUBUNIT 6C"/>
    <property type="match status" value="1"/>
</dbReference>
<dbReference type="GO" id="GO:0045277">
    <property type="term" value="C:respiratory chain complex IV"/>
    <property type="evidence" value="ECO:0007669"/>
    <property type="project" value="UniProtKB-UniRule"/>
</dbReference>
<dbReference type="InterPro" id="IPR034884">
    <property type="entry name" value="Cytochrome_c_oxidase_VIc/VIIs"/>
</dbReference>
<comment type="function">
    <text evidence="9">Component of the cytochrome c oxidase, the last enzyme in the mitochondrial electron transport chain which drives oxidative phosphorylation. The respiratory chain contains 3 multisubunit complexes succinate dehydrogenase (complex II, CII), ubiquinol-cytochrome c oxidoreductase (cytochrome b-c1 complex, complex III, CIII) and cytochrome c oxidase (complex IV, CIV), that cooperate to transfer electrons derived from NADH and succinate to molecular oxygen, creating an electrochemical gradient over the inner membrane that drives transmembrane transport and the ATP synthase. Cytochrome c oxidase is the component of the respiratory chain that catalyzes the reduction of oxygen to water. Electrons originating from reduced cytochrome c in the intermembrane space (IMS) are transferred via the dinuclear copper A center (CU(A)) of subunit 2 and heme A of subunit 1 to the active site in subunit 1, a binuclear center (BNC) formed by heme A3 and copper B (CU(B)). The BNC reduces molecular oxygen to 2 water molecules using 4 electrons from cytochrome c in the IMS and 4 protons from the mitochondrial matrix.</text>
</comment>
<keyword evidence="6" id="KW-1133">Transmembrane helix</keyword>
<dbReference type="InterPro" id="IPR037169">
    <property type="entry name" value="Cytochrome_c_oxidase_VIc_sf"/>
</dbReference>
<evidence type="ECO:0000256" key="9">
    <source>
        <dbReference type="RuleBase" id="RU368096"/>
    </source>
</evidence>
<evidence type="ECO:0000313" key="10">
    <source>
        <dbReference type="Proteomes" id="UP000694851"/>
    </source>
</evidence>
<dbReference type="CDD" id="cd22901">
    <property type="entry name" value="CcO_VIc"/>
    <property type="match status" value="1"/>
</dbReference>
<keyword evidence="10" id="KW-1185">Reference proteome</keyword>
<gene>
    <name evidence="11" type="primary">LOC109384073</name>
</gene>
<organism evidence="10 11">
    <name type="scientific">Hipposideros armiger</name>
    <name type="common">Great Himalayan leaf-nosed bat</name>
    <dbReference type="NCBI Taxonomy" id="186990"/>
    <lineage>
        <taxon>Eukaryota</taxon>
        <taxon>Metazoa</taxon>
        <taxon>Chordata</taxon>
        <taxon>Craniata</taxon>
        <taxon>Vertebrata</taxon>
        <taxon>Euteleostomi</taxon>
        <taxon>Mammalia</taxon>
        <taxon>Eutheria</taxon>
        <taxon>Laurasiatheria</taxon>
        <taxon>Chiroptera</taxon>
        <taxon>Yinpterochiroptera</taxon>
        <taxon>Rhinolophoidea</taxon>
        <taxon>Hipposideridae</taxon>
        <taxon>Hipposideros</taxon>
    </lineage>
</organism>
<evidence type="ECO:0000256" key="1">
    <source>
        <dbReference type="ARBA" id="ARBA00004434"/>
    </source>
</evidence>
<dbReference type="InterPro" id="IPR051389">
    <property type="entry name" value="Cytochrome_c_oxidase_VIc"/>
</dbReference>
<evidence type="ECO:0000256" key="4">
    <source>
        <dbReference type="ARBA" id="ARBA00022692"/>
    </source>
</evidence>
<reference evidence="11" key="1">
    <citation type="submission" date="2025-08" db="UniProtKB">
        <authorList>
            <consortium name="RefSeq"/>
        </authorList>
    </citation>
    <scope>IDENTIFICATION</scope>
    <source>
        <tissue evidence="11">Muscle</tissue>
    </source>
</reference>